<comment type="similarity">
    <text evidence="2">Belongs to the cytochrome P450 family.</text>
</comment>
<evidence type="ECO:0008006" key="10">
    <source>
        <dbReference type="Google" id="ProtNLM"/>
    </source>
</evidence>
<keyword evidence="7" id="KW-0503">Monooxygenase</keyword>
<keyword evidence="4" id="KW-0479">Metal-binding</keyword>
<evidence type="ECO:0000256" key="7">
    <source>
        <dbReference type="ARBA" id="ARBA00023033"/>
    </source>
</evidence>
<dbReference type="GO" id="GO:0004497">
    <property type="term" value="F:monooxygenase activity"/>
    <property type="evidence" value="ECO:0007669"/>
    <property type="project" value="UniProtKB-KW"/>
</dbReference>
<dbReference type="InterPro" id="IPR050364">
    <property type="entry name" value="Cytochrome_P450_fung"/>
</dbReference>
<dbReference type="Proteomes" id="UP000183567">
    <property type="component" value="Unassembled WGS sequence"/>
</dbReference>
<gene>
    <name evidence="8" type="ORF">AZE42_11863</name>
</gene>
<accession>A0A1J8QE29</accession>
<comment type="cofactor">
    <cofactor evidence="1">
        <name>heme</name>
        <dbReference type="ChEBI" id="CHEBI:30413"/>
    </cofactor>
</comment>
<evidence type="ECO:0000256" key="4">
    <source>
        <dbReference type="ARBA" id="ARBA00022723"/>
    </source>
</evidence>
<dbReference type="InterPro" id="IPR001128">
    <property type="entry name" value="Cyt_P450"/>
</dbReference>
<evidence type="ECO:0000256" key="6">
    <source>
        <dbReference type="ARBA" id="ARBA00023004"/>
    </source>
</evidence>
<dbReference type="PANTHER" id="PTHR46300">
    <property type="entry name" value="P450, PUTATIVE (EUROFUNG)-RELATED-RELATED"/>
    <property type="match status" value="1"/>
</dbReference>
<evidence type="ECO:0000256" key="5">
    <source>
        <dbReference type="ARBA" id="ARBA00023002"/>
    </source>
</evidence>
<evidence type="ECO:0000256" key="3">
    <source>
        <dbReference type="ARBA" id="ARBA00022617"/>
    </source>
</evidence>
<dbReference type="Pfam" id="PF00067">
    <property type="entry name" value="p450"/>
    <property type="match status" value="1"/>
</dbReference>
<sequence length="137" mass="15635">MILFPEVQEKARAEIDSVIGKDRLPTFGDRDSLPYIEAIICETMRWHSPLPLGVPHTTTTDDVYRGFRIPKGTTNIYRTHNDWRYHAIVSTQNISTRDATSSQQVRSRLMQGCQGVLFLGSEEGYVPDGFWRRVCCG</sequence>
<evidence type="ECO:0000256" key="2">
    <source>
        <dbReference type="ARBA" id="ARBA00010617"/>
    </source>
</evidence>
<dbReference type="SUPFAM" id="SSF48264">
    <property type="entry name" value="Cytochrome P450"/>
    <property type="match status" value="1"/>
</dbReference>
<evidence type="ECO:0000313" key="9">
    <source>
        <dbReference type="Proteomes" id="UP000183567"/>
    </source>
</evidence>
<comment type="caution">
    <text evidence="8">The sequence shown here is derived from an EMBL/GenBank/DDBJ whole genome shotgun (WGS) entry which is preliminary data.</text>
</comment>
<dbReference type="GO" id="GO:0016705">
    <property type="term" value="F:oxidoreductase activity, acting on paired donors, with incorporation or reduction of molecular oxygen"/>
    <property type="evidence" value="ECO:0007669"/>
    <property type="project" value="InterPro"/>
</dbReference>
<evidence type="ECO:0000256" key="1">
    <source>
        <dbReference type="ARBA" id="ARBA00001971"/>
    </source>
</evidence>
<keyword evidence="3" id="KW-0349">Heme</keyword>
<dbReference type="Gene3D" id="1.10.630.10">
    <property type="entry name" value="Cytochrome P450"/>
    <property type="match status" value="1"/>
</dbReference>
<keyword evidence="6" id="KW-0408">Iron</keyword>
<evidence type="ECO:0000313" key="8">
    <source>
        <dbReference type="EMBL" id="OJA10012.1"/>
    </source>
</evidence>
<dbReference type="STRING" id="180088.A0A1J8QE29"/>
<dbReference type="PRINTS" id="PR00385">
    <property type="entry name" value="P450"/>
</dbReference>
<dbReference type="GO" id="GO:0020037">
    <property type="term" value="F:heme binding"/>
    <property type="evidence" value="ECO:0007669"/>
    <property type="project" value="InterPro"/>
</dbReference>
<protein>
    <recommendedName>
        <fullName evidence="10">Cytochrome P450</fullName>
    </recommendedName>
</protein>
<dbReference type="PANTHER" id="PTHR46300:SF7">
    <property type="entry name" value="P450, PUTATIVE (EUROFUNG)-RELATED"/>
    <property type="match status" value="1"/>
</dbReference>
<keyword evidence="5" id="KW-0560">Oxidoreductase</keyword>
<keyword evidence="9" id="KW-1185">Reference proteome</keyword>
<reference evidence="8 9" key="1">
    <citation type="submission" date="2016-03" db="EMBL/GenBank/DDBJ databases">
        <title>Comparative genomics of the ectomycorrhizal sister species Rhizopogon vinicolor and Rhizopogon vesiculosus (Basidiomycota: Boletales) reveals a divergence of the mating type B locus.</title>
        <authorList>
            <person name="Mujic A.B."/>
            <person name="Kuo A."/>
            <person name="Tritt A."/>
            <person name="Lipzen A."/>
            <person name="Chen C."/>
            <person name="Johnson J."/>
            <person name="Sharma A."/>
            <person name="Barry K."/>
            <person name="Grigoriev I.V."/>
            <person name="Spatafora J.W."/>
        </authorList>
    </citation>
    <scope>NUCLEOTIDE SEQUENCE [LARGE SCALE GENOMIC DNA]</scope>
    <source>
        <strain evidence="8 9">AM-OR11-056</strain>
    </source>
</reference>
<dbReference type="OrthoDB" id="2789670at2759"/>
<dbReference type="AlphaFoldDB" id="A0A1J8QE29"/>
<name>A0A1J8QE29_9AGAM</name>
<proteinExistence type="inferred from homology"/>
<dbReference type="EMBL" id="LVVM01005660">
    <property type="protein sequence ID" value="OJA10012.1"/>
    <property type="molecule type" value="Genomic_DNA"/>
</dbReference>
<organism evidence="8 9">
    <name type="scientific">Rhizopogon vesiculosus</name>
    <dbReference type="NCBI Taxonomy" id="180088"/>
    <lineage>
        <taxon>Eukaryota</taxon>
        <taxon>Fungi</taxon>
        <taxon>Dikarya</taxon>
        <taxon>Basidiomycota</taxon>
        <taxon>Agaricomycotina</taxon>
        <taxon>Agaricomycetes</taxon>
        <taxon>Agaricomycetidae</taxon>
        <taxon>Boletales</taxon>
        <taxon>Suillineae</taxon>
        <taxon>Rhizopogonaceae</taxon>
        <taxon>Rhizopogon</taxon>
    </lineage>
</organism>
<dbReference type="InterPro" id="IPR036396">
    <property type="entry name" value="Cyt_P450_sf"/>
</dbReference>
<dbReference type="GO" id="GO:0005506">
    <property type="term" value="F:iron ion binding"/>
    <property type="evidence" value="ECO:0007669"/>
    <property type="project" value="InterPro"/>
</dbReference>